<keyword evidence="2" id="KW-0808">Transferase</keyword>
<dbReference type="Proteomes" id="UP000316476">
    <property type="component" value="Unassembled WGS sequence"/>
</dbReference>
<reference evidence="2 3" key="1">
    <citation type="submission" date="2019-02" db="EMBL/GenBank/DDBJ databases">
        <title>Deep-cultivation of Planctomycetes and their phenomic and genomic characterization uncovers novel biology.</title>
        <authorList>
            <person name="Wiegand S."/>
            <person name="Jogler M."/>
            <person name="Boedeker C."/>
            <person name="Pinto D."/>
            <person name="Vollmers J."/>
            <person name="Rivas-Marin E."/>
            <person name="Kohn T."/>
            <person name="Peeters S.H."/>
            <person name="Heuer A."/>
            <person name="Rast P."/>
            <person name="Oberbeckmann S."/>
            <person name="Bunk B."/>
            <person name="Jeske O."/>
            <person name="Meyerdierks A."/>
            <person name="Storesund J.E."/>
            <person name="Kallscheuer N."/>
            <person name="Luecker S."/>
            <person name="Lage O.M."/>
            <person name="Pohl T."/>
            <person name="Merkel B.J."/>
            <person name="Hornburger P."/>
            <person name="Mueller R.-W."/>
            <person name="Bruemmer F."/>
            <person name="Labrenz M."/>
            <person name="Spormann A.M."/>
            <person name="Op Den Camp H."/>
            <person name="Overmann J."/>
            <person name="Amann R."/>
            <person name="Jetten M.S.M."/>
            <person name="Mascher T."/>
            <person name="Medema M.H."/>
            <person name="Devos D.P."/>
            <person name="Kaster A.-K."/>
            <person name="Ovreas L."/>
            <person name="Rohde M."/>
            <person name="Galperin M.Y."/>
            <person name="Jogler C."/>
        </authorList>
    </citation>
    <scope>NUCLEOTIDE SEQUENCE [LARGE SCALE GENOMIC DNA]</scope>
    <source>
        <strain evidence="2 3">V7</strain>
    </source>
</reference>
<dbReference type="GO" id="GO:0008168">
    <property type="term" value="F:methyltransferase activity"/>
    <property type="evidence" value="ECO:0007669"/>
    <property type="project" value="UniProtKB-KW"/>
</dbReference>
<dbReference type="PANTHER" id="PTHR43042:SF2">
    <property type="entry name" value="SAM-DEPENDENT METHYLTRANSFERASE"/>
    <property type="match status" value="1"/>
</dbReference>
<gene>
    <name evidence="2" type="ORF">V7x_31790</name>
</gene>
<evidence type="ECO:0000313" key="3">
    <source>
        <dbReference type="Proteomes" id="UP000316476"/>
    </source>
</evidence>
<evidence type="ECO:0000256" key="1">
    <source>
        <dbReference type="SAM" id="MobiDB-lite"/>
    </source>
</evidence>
<comment type="caution">
    <text evidence="2">The sequence shown here is derived from an EMBL/GenBank/DDBJ whole genome shotgun (WGS) entry which is preliminary data.</text>
</comment>
<dbReference type="AlphaFoldDB" id="A0A5C6FZ36"/>
<sequence length="330" mass="36506">MTPVSLSPINNTLNQRIGSYRLIDFGRGRKLERVAGRCLVRPSPAAEGVRPADPDAWGNAESVFDLGRRKWKHHRPWPDDLLADCGRFEMPVAPTPFGHIGLFPEQQDNWQWLMSPGPLRCKGLLETEGREHTDAPEVAGDRPAALNLFAYTGASTMALATAGFAVAHVDAAKPNVATARRAAAVNGLTDWPIRYLVDDAAKFAAREVRRGRHYHTIVLDPPAYGHAPGGKAWRIERDLWPLLDHCLQLAQPAGHRLLITGHSPQVDQHVVKDFLIRHGYDSGMIRTGRSQLTDQQGRRLDAGFFVRVDTRGGSETSVENAEPTRRPKPA</sequence>
<dbReference type="PANTHER" id="PTHR43042">
    <property type="entry name" value="SAM-DEPENDENT METHYLTRANSFERASE"/>
    <property type="match status" value="1"/>
</dbReference>
<protein>
    <submittedName>
        <fullName evidence="2">23S rRNA m(2)G2445 methyltransferase</fullName>
    </submittedName>
</protein>
<proteinExistence type="predicted"/>
<dbReference type="Gene3D" id="2.60.40.1180">
    <property type="entry name" value="Golgi alpha-mannosidase II"/>
    <property type="match status" value="1"/>
</dbReference>
<dbReference type="GO" id="GO:0032259">
    <property type="term" value="P:methylation"/>
    <property type="evidence" value="ECO:0007669"/>
    <property type="project" value="UniProtKB-KW"/>
</dbReference>
<dbReference type="RefSeq" id="WP_146413979.1">
    <property type="nucleotide sequence ID" value="NZ_SJPZ01000001.1"/>
</dbReference>
<dbReference type="EMBL" id="SJPZ01000001">
    <property type="protein sequence ID" value="TWU67604.1"/>
    <property type="molecule type" value="Genomic_DNA"/>
</dbReference>
<keyword evidence="2" id="KW-0489">Methyltransferase</keyword>
<dbReference type="SUPFAM" id="SSF53335">
    <property type="entry name" value="S-adenosyl-L-methionine-dependent methyltransferases"/>
    <property type="match status" value="1"/>
</dbReference>
<dbReference type="OrthoDB" id="9805492at2"/>
<feature type="region of interest" description="Disordered" evidence="1">
    <location>
        <begin position="311"/>
        <end position="330"/>
    </location>
</feature>
<accession>A0A5C6FZ36</accession>
<organism evidence="2 3">
    <name type="scientific">Crateriforma conspicua</name>
    <dbReference type="NCBI Taxonomy" id="2527996"/>
    <lineage>
        <taxon>Bacteria</taxon>
        <taxon>Pseudomonadati</taxon>
        <taxon>Planctomycetota</taxon>
        <taxon>Planctomycetia</taxon>
        <taxon>Planctomycetales</taxon>
        <taxon>Planctomycetaceae</taxon>
        <taxon>Crateriforma</taxon>
    </lineage>
</organism>
<dbReference type="InterPro" id="IPR029063">
    <property type="entry name" value="SAM-dependent_MTases_sf"/>
</dbReference>
<dbReference type="Gene3D" id="3.40.50.150">
    <property type="entry name" value="Vaccinia Virus protein VP39"/>
    <property type="match status" value="1"/>
</dbReference>
<name>A0A5C6FZ36_9PLAN</name>
<dbReference type="InterPro" id="IPR013780">
    <property type="entry name" value="Glyco_hydro_b"/>
</dbReference>
<evidence type="ECO:0000313" key="2">
    <source>
        <dbReference type="EMBL" id="TWU67604.1"/>
    </source>
</evidence>